<gene>
    <name evidence="8 9" type="primary">LOC111460954</name>
</gene>
<dbReference type="InterPro" id="IPR032675">
    <property type="entry name" value="LRR_dom_sf"/>
</dbReference>
<dbReference type="InterPro" id="IPR013210">
    <property type="entry name" value="LRR_N_plant-typ"/>
</dbReference>
<evidence type="ECO:0000313" key="7">
    <source>
        <dbReference type="Proteomes" id="UP000504609"/>
    </source>
</evidence>
<evidence type="ECO:0000256" key="3">
    <source>
        <dbReference type="ARBA" id="ARBA00022737"/>
    </source>
</evidence>
<evidence type="ECO:0000313" key="8">
    <source>
        <dbReference type="RefSeq" id="XP_022960104.1"/>
    </source>
</evidence>
<proteinExistence type="predicted"/>
<feature type="signal peptide" evidence="4">
    <location>
        <begin position="1"/>
        <end position="19"/>
    </location>
</feature>
<dbReference type="RefSeq" id="XP_022960104.1">
    <property type="nucleotide sequence ID" value="XM_023104336.1"/>
</dbReference>
<evidence type="ECO:0000256" key="1">
    <source>
        <dbReference type="ARBA" id="ARBA00022614"/>
    </source>
</evidence>
<dbReference type="AlphaFoldDB" id="A0A6J1H859"/>
<organism evidence="7 9">
    <name type="scientific">Cucurbita moschata</name>
    <name type="common">Winter crookneck squash</name>
    <name type="synonym">Cucurbita pepo var. moschata</name>
    <dbReference type="NCBI Taxonomy" id="3662"/>
    <lineage>
        <taxon>Eukaryota</taxon>
        <taxon>Viridiplantae</taxon>
        <taxon>Streptophyta</taxon>
        <taxon>Embryophyta</taxon>
        <taxon>Tracheophyta</taxon>
        <taxon>Spermatophyta</taxon>
        <taxon>Magnoliopsida</taxon>
        <taxon>eudicotyledons</taxon>
        <taxon>Gunneridae</taxon>
        <taxon>Pentapetalae</taxon>
        <taxon>rosids</taxon>
        <taxon>fabids</taxon>
        <taxon>Cucurbitales</taxon>
        <taxon>Cucurbitaceae</taxon>
        <taxon>Cucurbiteae</taxon>
        <taxon>Cucurbita</taxon>
    </lineage>
</organism>
<reference evidence="8 9" key="1">
    <citation type="submission" date="2025-04" db="UniProtKB">
        <authorList>
            <consortium name="RefSeq"/>
        </authorList>
    </citation>
    <scope>IDENTIFICATION</scope>
    <source>
        <tissue evidence="8 9">Young leaves</tissue>
    </source>
</reference>
<evidence type="ECO:0000256" key="4">
    <source>
        <dbReference type="SAM" id="SignalP"/>
    </source>
</evidence>
<evidence type="ECO:0000313" key="9">
    <source>
        <dbReference type="RefSeq" id="XP_022960105.1"/>
    </source>
</evidence>
<evidence type="ECO:0000259" key="5">
    <source>
        <dbReference type="Pfam" id="PF08263"/>
    </source>
</evidence>
<accession>A0A6J1H859</accession>
<dbReference type="SUPFAM" id="SSF52058">
    <property type="entry name" value="L domain-like"/>
    <property type="match status" value="1"/>
</dbReference>
<dbReference type="Pfam" id="PF08263">
    <property type="entry name" value="LRRNT_2"/>
    <property type="match status" value="1"/>
</dbReference>
<dbReference type="RefSeq" id="XP_022960105.1">
    <property type="nucleotide sequence ID" value="XM_023104337.1"/>
</dbReference>
<feature type="chain" id="PRO_5044638637" evidence="4">
    <location>
        <begin position="20"/>
        <end position="226"/>
    </location>
</feature>
<keyword evidence="2 4" id="KW-0732">Signal</keyword>
<protein>
    <submittedName>
        <fullName evidence="8 9">Leucine-rich repeat protein 1-like isoform X1</fullName>
    </submittedName>
</protein>
<dbReference type="Proteomes" id="UP000504609">
    <property type="component" value="Unplaced"/>
</dbReference>
<keyword evidence="7" id="KW-1185">Reference proteome</keyword>
<dbReference type="GeneID" id="111460954"/>
<dbReference type="FunFam" id="3.80.10.10:FF:000024">
    <property type="entry name" value="Somatic embryogenesis receptor kinase 1"/>
    <property type="match status" value="1"/>
</dbReference>
<keyword evidence="1" id="KW-0433">Leucine-rich repeat</keyword>
<evidence type="ECO:0000259" key="6">
    <source>
        <dbReference type="Pfam" id="PF23598"/>
    </source>
</evidence>
<sequence length="226" mass="24389">MVSFRDLVFFLSLASSIAAVLCNSEGDALAAWKAELVDPNNVLQSWDPSLVNPCTWFHVTCNINNTVTRVDLGNASLSGPLVPRLANLPHLQFLMINDNNLSGVIPKEIGLLSNLRSLFLSKNKFSGSLPPSLGNLSSLVFFEAHDNSFSGIIPASFGALTSLKNLRLDNNNFSGNIPFTLLQLVNFGNLQLLNVSLNSFMGSVRPTNSSAEMAVTTIIQDPKAPN</sequence>
<name>A0A6J1H859_CUCMO</name>
<dbReference type="Gene3D" id="3.80.10.10">
    <property type="entry name" value="Ribonuclease Inhibitor"/>
    <property type="match status" value="1"/>
</dbReference>
<feature type="domain" description="Disease resistance R13L4/SHOC-2-like LRR" evidence="6">
    <location>
        <begin position="82"/>
        <end position="198"/>
    </location>
</feature>
<feature type="domain" description="Leucine-rich repeat-containing N-terminal plant-type" evidence="5">
    <location>
        <begin position="23"/>
        <end position="62"/>
    </location>
</feature>
<dbReference type="KEGG" id="cmos:111460954"/>
<keyword evidence="3" id="KW-0677">Repeat</keyword>
<dbReference type="PANTHER" id="PTHR47988">
    <property type="entry name" value="SOMATIC EMBRYOGENESIS RECEPTOR KINASE 1"/>
    <property type="match status" value="1"/>
</dbReference>
<evidence type="ECO:0000256" key="2">
    <source>
        <dbReference type="ARBA" id="ARBA00022729"/>
    </source>
</evidence>
<dbReference type="InterPro" id="IPR055414">
    <property type="entry name" value="LRR_R13L4/SHOC2-like"/>
</dbReference>
<dbReference type="Pfam" id="PF23598">
    <property type="entry name" value="LRR_14"/>
    <property type="match status" value="1"/>
</dbReference>